<dbReference type="Proteomes" id="UP000309038">
    <property type="component" value="Unassembled WGS sequence"/>
</dbReference>
<keyword evidence="2" id="KW-1185">Reference proteome</keyword>
<protein>
    <submittedName>
        <fullName evidence="1">Uncharacterized protein</fullName>
    </submittedName>
</protein>
<evidence type="ECO:0000313" key="1">
    <source>
        <dbReference type="EMBL" id="THG98112.1"/>
    </source>
</evidence>
<dbReference type="Gene3D" id="2.80.10.50">
    <property type="match status" value="1"/>
</dbReference>
<sequence length="114" mass="13360">MPQELYRWYIEELEDDPDSYYFYLDGAVATSNAVNIYIDPTAVPDADAEIWRIFASPKKDYYTIETKDGFAKWALPNMDDKYVQIQLLSDIVDSQQPLINRQHNHLWSIVHADD</sequence>
<gene>
    <name evidence="1" type="ORF">EW026_g4016</name>
</gene>
<dbReference type="EMBL" id="SGPJ01000134">
    <property type="protein sequence ID" value="THG98112.1"/>
    <property type="molecule type" value="Genomic_DNA"/>
</dbReference>
<name>A0A4V3XAH6_9APHY</name>
<dbReference type="GO" id="GO:0004867">
    <property type="term" value="F:serine-type endopeptidase inhibitor activity"/>
    <property type="evidence" value="ECO:0007669"/>
    <property type="project" value="InterPro"/>
</dbReference>
<dbReference type="AlphaFoldDB" id="A0A4V3XAH6"/>
<proteinExistence type="predicted"/>
<reference evidence="1 2" key="1">
    <citation type="submission" date="2019-02" db="EMBL/GenBank/DDBJ databases">
        <title>Genome sequencing of the rare red list fungi Phlebia centrifuga.</title>
        <authorList>
            <person name="Buettner E."/>
            <person name="Kellner H."/>
        </authorList>
    </citation>
    <scope>NUCLEOTIDE SEQUENCE [LARGE SCALE GENOMIC DNA]</scope>
    <source>
        <strain evidence="1 2">DSM 108282</strain>
    </source>
</reference>
<comment type="caution">
    <text evidence="1">The sequence shown here is derived from an EMBL/GenBank/DDBJ whole genome shotgun (WGS) entry which is preliminary data.</text>
</comment>
<dbReference type="InterPro" id="IPR031755">
    <property type="entry name" value="Inhibitor_I66"/>
</dbReference>
<accession>A0A4V3XAH6</accession>
<organism evidence="1 2">
    <name type="scientific">Hermanssonia centrifuga</name>
    <dbReference type="NCBI Taxonomy" id="98765"/>
    <lineage>
        <taxon>Eukaryota</taxon>
        <taxon>Fungi</taxon>
        <taxon>Dikarya</taxon>
        <taxon>Basidiomycota</taxon>
        <taxon>Agaricomycotina</taxon>
        <taxon>Agaricomycetes</taxon>
        <taxon>Polyporales</taxon>
        <taxon>Meruliaceae</taxon>
        <taxon>Hermanssonia</taxon>
    </lineage>
</organism>
<evidence type="ECO:0000313" key="2">
    <source>
        <dbReference type="Proteomes" id="UP000309038"/>
    </source>
</evidence>
<dbReference type="Pfam" id="PF16850">
    <property type="entry name" value="Inhibitor_I66"/>
    <property type="match status" value="1"/>
</dbReference>